<accession>A0A833YQI5</accession>
<feature type="region of interest" description="Disordered" evidence="1">
    <location>
        <begin position="62"/>
        <end position="95"/>
    </location>
</feature>
<evidence type="ECO:0008006" key="5">
    <source>
        <dbReference type="Google" id="ProtNLM"/>
    </source>
</evidence>
<keyword evidence="2" id="KW-0732">Signal</keyword>
<feature type="region of interest" description="Disordered" evidence="1">
    <location>
        <begin position="115"/>
        <end position="140"/>
    </location>
</feature>
<evidence type="ECO:0000313" key="3">
    <source>
        <dbReference type="EMBL" id="KAF6078293.1"/>
    </source>
</evidence>
<protein>
    <recommendedName>
        <fullName evidence="5">Secreted protein</fullName>
    </recommendedName>
</protein>
<proteinExistence type="predicted"/>
<dbReference type="EMBL" id="JABVXQ010000014">
    <property type="protein sequence ID" value="KAF6078293.1"/>
    <property type="molecule type" value="Genomic_DNA"/>
</dbReference>
<feature type="chain" id="PRO_5032944754" description="Secreted protein" evidence="2">
    <location>
        <begin position="23"/>
        <end position="140"/>
    </location>
</feature>
<evidence type="ECO:0000256" key="2">
    <source>
        <dbReference type="SAM" id="SignalP"/>
    </source>
</evidence>
<reference evidence="3 4" key="1">
    <citation type="journal article" date="2020" name="Nature">
        <title>Six reference-quality genomes reveal evolution of bat adaptations.</title>
        <authorList>
            <person name="Jebb D."/>
            <person name="Huang Z."/>
            <person name="Pippel M."/>
            <person name="Hughes G.M."/>
            <person name="Lavrichenko K."/>
            <person name="Devanna P."/>
            <person name="Winkler S."/>
            <person name="Jermiin L.S."/>
            <person name="Skirmuntt E.C."/>
            <person name="Katzourakis A."/>
            <person name="Burkitt-Gray L."/>
            <person name="Ray D.A."/>
            <person name="Sullivan K.A.M."/>
            <person name="Roscito J.G."/>
            <person name="Kirilenko B.M."/>
            <person name="Davalos L.M."/>
            <person name="Corthals A.P."/>
            <person name="Power M.L."/>
            <person name="Jones G."/>
            <person name="Ransome R.D."/>
            <person name="Dechmann D.K.N."/>
            <person name="Locatelli A.G."/>
            <person name="Puechmaille S.J."/>
            <person name="Fedrigo O."/>
            <person name="Jarvis E.D."/>
            <person name="Hiller M."/>
            <person name="Vernes S.C."/>
            <person name="Myers E.W."/>
            <person name="Teeling E.C."/>
        </authorList>
    </citation>
    <scope>NUCLEOTIDE SEQUENCE [LARGE SCALE GENOMIC DNA]</scope>
    <source>
        <strain evidence="3">Bat1K_MPI-CBG_1</strain>
    </source>
</reference>
<comment type="caution">
    <text evidence="3">The sequence shown here is derived from an EMBL/GenBank/DDBJ whole genome shotgun (WGS) entry which is preliminary data.</text>
</comment>
<name>A0A833YQI5_9CHIR</name>
<evidence type="ECO:0000256" key="1">
    <source>
        <dbReference type="SAM" id="MobiDB-lite"/>
    </source>
</evidence>
<feature type="compositionally biased region" description="Pro residues" evidence="1">
    <location>
        <begin position="129"/>
        <end position="140"/>
    </location>
</feature>
<sequence length="140" mass="14590">MHHVTSFVIKSTMRLYLHLVFSFSLSLDEMNWGTAFLSRPPPRAAPPAVRGFWSLAGRALPGPAGHACTPGRSSERAKARGSSEAGSTKGRGRPGCASVFCSLCRTPADLLLPPLTPLPCGGSGQATDPPDPPGPAPACR</sequence>
<dbReference type="AlphaFoldDB" id="A0A833YQI5"/>
<evidence type="ECO:0000313" key="4">
    <source>
        <dbReference type="Proteomes" id="UP000664940"/>
    </source>
</evidence>
<organism evidence="3 4">
    <name type="scientific">Phyllostomus discolor</name>
    <name type="common">pale spear-nosed bat</name>
    <dbReference type="NCBI Taxonomy" id="89673"/>
    <lineage>
        <taxon>Eukaryota</taxon>
        <taxon>Metazoa</taxon>
        <taxon>Chordata</taxon>
        <taxon>Craniata</taxon>
        <taxon>Vertebrata</taxon>
        <taxon>Euteleostomi</taxon>
        <taxon>Mammalia</taxon>
        <taxon>Eutheria</taxon>
        <taxon>Laurasiatheria</taxon>
        <taxon>Chiroptera</taxon>
        <taxon>Yangochiroptera</taxon>
        <taxon>Phyllostomidae</taxon>
        <taxon>Phyllostominae</taxon>
        <taxon>Phyllostomus</taxon>
    </lineage>
</organism>
<dbReference type="Proteomes" id="UP000664940">
    <property type="component" value="Unassembled WGS sequence"/>
</dbReference>
<feature type="signal peptide" evidence="2">
    <location>
        <begin position="1"/>
        <end position="22"/>
    </location>
</feature>
<gene>
    <name evidence="3" type="ORF">HJG60_009154</name>
</gene>